<dbReference type="SUPFAM" id="SSF51445">
    <property type="entry name" value="(Trans)glycosidases"/>
    <property type="match status" value="1"/>
</dbReference>
<dbReference type="PANTHER" id="PTHR10353">
    <property type="entry name" value="GLYCOSYL HYDROLASE"/>
    <property type="match status" value="1"/>
</dbReference>
<proteinExistence type="inferred from homology"/>
<dbReference type="GO" id="GO:0005975">
    <property type="term" value="P:carbohydrate metabolic process"/>
    <property type="evidence" value="ECO:0007669"/>
    <property type="project" value="InterPro"/>
</dbReference>
<evidence type="ECO:0000313" key="4">
    <source>
        <dbReference type="Proteomes" id="UP000316621"/>
    </source>
</evidence>
<name>A0A4Y7JGC3_PAPSO</name>
<organism evidence="3 4">
    <name type="scientific">Papaver somniferum</name>
    <name type="common">Opium poppy</name>
    <dbReference type="NCBI Taxonomy" id="3469"/>
    <lineage>
        <taxon>Eukaryota</taxon>
        <taxon>Viridiplantae</taxon>
        <taxon>Streptophyta</taxon>
        <taxon>Embryophyta</taxon>
        <taxon>Tracheophyta</taxon>
        <taxon>Spermatophyta</taxon>
        <taxon>Magnoliopsida</taxon>
        <taxon>Ranunculales</taxon>
        <taxon>Papaveraceae</taxon>
        <taxon>Papaveroideae</taxon>
        <taxon>Papaver</taxon>
    </lineage>
</organism>
<dbReference type="STRING" id="3469.A0A4Y7JGC3"/>
<keyword evidence="4" id="KW-1185">Reference proteome</keyword>
<comment type="similarity">
    <text evidence="1 2">Belongs to the glycosyl hydrolase 1 family.</text>
</comment>
<dbReference type="Gramene" id="RZC58799">
    <property type="protein sequence ID" value="RZC58799"/>
    <property type="gene ID" value="C5167_006107"/>
</dbReference>
<accession>A0A4Y7JGC3</accession>
<reference evidence="3 4" key="1">
    <citation type="journal article" date="2018" name="Science">
        <title>The opium poppy genome and morphinan production.</title>
        <authorList>
            <person name="Guo L."/>
            <person name="Winzer T."/>
            <person name="Yang X."/>
            <person name="Li Y."/>
            <person name="Ning Z."/>
            <person name="He Z."/>
            <person name="Teodor R."/>
            <person name="Lu Y."/>
            <person name="Bowser T.A."/>
            <person name="Graham I.A."/>
            <person name="Ye K."/>
        </authorList>
    </citation>
    <scope>NUCLEOTIDE SEQUENCE [LARGE SCALE GENOMIC DNA]</scope>
    <source>
        <strain evidence="4">cv. HN1</strain>
        <tissue evidence="3">Leaves</tissue>
    </source>
</reference>
<dbReference type="Proteomes" id="UP000316621">
    <property type="component" value="Chromosome 4"/>
</dbReference>
<evidence type="ECO:0008006" key="5">
    <source>
        <dbReference type="Google" id="ProtNLM"/>
    </source>
</evidence>
<protein>
    <recommendedName>
        <fullName evidence="5">Beta-glucosidase</fullName>
    </recommendedName>
</protein>
<evidence type="ECO:0000313" key="3">
    <source>
        <dbReference type="EMBL" id="RZC58799.1"/>
    </source>
</evidence>
<dbReference type="Pfam" id="PF00232">
    <property type="entry name" value="Glyco_hydro_1"/>
    <property type="match status" value="1"/>
</dbReference>
<evidence type="ECO:0000256" key="2">
    <source>
        <dbReference type="RuleBase" id="RU003690"/>
    </source>
</evidence>
<dbReference type="GO" id="GO:0008422">
    <property type="term" value="F:beta-glucosidase activity"/>
    <property type="evidence" value="ECO:0007669"/>
    <property type="project" value="TreeGrafter"/>
</dbReference>
<dbReference type="Gene3D" id="3.20.20.80">
    <property type="entry name" value="Glycosidases"/>
    <property type="match status" value="1"/>
</dbReference>
<dbReference type="EMBL" id="CM010718">
    <property type="protein sequence ID" value="RZC58799.1"/>
    <property type="molecule type" value="Genomic_DNA"/>
</dbReference>
<sequence>MKKSDGDKDLVVTMVKFGGKTIYERCFSLKLKLQVQEMDLVTANGWMRYVLKWQFMVLYVDKMQRDSGDDFRDFADLCFKNFGDEVKHWTTINEPQLFAMYGYRVSLSPTGDKVNDPYDAAHNIILSHAAAAKLYKQIYQAAQEGEIGISIVGQWFVSHSDSPRDKEAAERANGFMVGWFMEPLVYGDYPFIMRALVRDNLSMFTDKEKEMVKGSYDFIGVNYYTARYAKDIPFTSEHKFTSTDKYQFVAQKGTYEYSCTTISYVPRTW</sequence>
<gene>
    <name evidence="3" type="ORF">C5167_006107</name>
</gene>
<dbReference type="PANTHER" id="PTHR10353:SF154">
    <property type="entry name" value="BETA-GLUCOSIDASE 9-RELATED"/>
    <property type="match status" value="1"/>
</dbReference>
<dbReference type="InterPro" id="IPR001360">
    <property type="entry name" value="Glyco_hydro_1"/>
</dbReference>
<dbReference type="AlphaFoldDB" id="A0A4Y7JGC3"/>
<evidence type="ECO:0000256" key="1">
    <source>
        <dbReference type="ARBA" id="ARBA00010838"/>
    </source>
</evidence>
<dbReference type="InterPro" id="IPR017853">
    <property type="entry name" value="GH"/>
</dbReference>